<sequence length="271" mass="30528">MKLEKPPSDDILFLLPAHMFGFHMIGKRWVDLTMDSISLVHWNDEAFNSIAIADGDKHLVKDLVSTKISGEKRTDVIESKDNGLVILLHWKTITAEGVPEIARKPLYKVTCGDVGTDAEKVEDIWDCIVLLDEADVFLGQCSFANLQCNALVAVFVRVLEYYQRILILTSNRVEKLGENVDFDDILPQIPKSALYPMNGRQISNAISTARQLALFEERKMGIKGLEHVIRVAQKFDTYLLGVKDNVEDDEWAREEGSMRALPIMVPISVLS</sequence>
<dbReference type="Proteomes" id="UP000800200">
    <property type="component" value="Unassembled WGS sequence"/>
</dbReference>
<protein>
    <recommendedName>
        <fullName evidence="3">ATPase AAA-type core domain-containing protein</fullName>
    </recommendedName>
</protein>
<dbReference type="InterPro" id="IPR027417">
    <property type="entry name" value="P-loop_NTPase"/>
</dbReference>
<evidence type="ECO:0008006" key="3">
    <source>
        <dbReference type="Google" id="ProtNLM"/>
    </source>
</evidence>
<dbReference type="AlphaFoldDB" id="A0A6A6DTR4"/>
<dbReference type="SUPFAM" id="SSF52540">
    <property type="entry name" value="P-loop containing nucleoside triphosphate hydrolases"/>
    <property type="match status" value="1"/>
</dbReference>
<dbReference type="PANTHER" id="PTHR46411:SF2">
    <property type="entry name" value="AAA+ ATPASE DOMAIN-CONTAINING PROTEIN"/>
    <property type="match status" value="1"/>
</dbReference>
<reference evidence="1" key="1">
    <citation type="journal article" date="2020" name="Stud. Mycol.">
        <title>101 Dothideomycetes genomes: a test case for predicting lifestyles and emergence of pathogens.</title>
        <authorList>
            <person name="Haridas S."/>
            <person name="Albert R."/>
            <person name="Binder M."/>
            <person name="Bloem J."/>
            <person name="Labutti K."/>
            <person name="Salamov A."/>
            <person name="Andreopoulos B."/>
            <person name="Baker S."/>
            <person name="Barry K."/>
            <person name="Bills G."/>
            <person name="Bluhm B."/>
            <person name="Cannon C."/>
            <person name="Castanera R."/>
            <person name="Culley D."/>
            <person name="Daum C."/>
            <person name="Ezra D."/>
            <person name="Gonzalez J."/>
            <person name="Henrissat B."/>
            <person name="Kuo A."/>
            <person name="Liang C."/>
            <person name="Lipzen A."/>
            <person name="Lutzoni F."/>
            <person name="Magnuson J."/>
            <person name="Mondo S."/>
            <person name="Nolan M."/>
            <person name="Ohm R."/>
            <person name="Pangilinan J."/>
            <person name="Park H.-J."/>
            <person name="Ramirez L."/>
            <person name="Alfaro M."/>
            <person name="Sun H."/>
            <person name="Tritt A."/>
            <person name="Yoshinaga Y."/>
            <person name="Zwiers L.-H."/>
            <person name="Turgeon B."/>
            <person name="Goodwin S."/>
            <person name="Spatafora J."/>
            <person name="Crous P."/>
            <person name="Grigoriev I."/>
        </authorList>
    </citation>
    <scope>NUCLEOTIDE SEQUENCE</scope>
    <source>
        <strain evidence="1">CBS 207.26</strain>
    </source>
</reference>
<accession>A0A6A6DTR4</accession>
<name>A0A6A6DTR4_9PEZI</name>
<evidence type="ECO:0000313" key="2">
    <source>
        <dbReference type="Proteomes" id="UP000800200"/>
    </source>
</evidence>
<dbReference type="OrthoDB" id="10042665at2759"/>
<gene>
    <name evidence="1" type="ORF">K469DRAFT_729430</name>
</gene>
<dbReference type="PANTHER" id="PTHR46411">
    <property type="entry name" value="FAMILY ATPASE, PUTATIVE-RELATED"/>
    <property type="match status" value="1"/>
</dbReference>
<dbReference type="EMBL" id="ML994652">
    <property type="protein sequence ID" value="KAF2181609.1"/>
    <property type="molecule type" value="Genomic_DNA"/>
</dbReference>
<keyword evidence="2" id="KW-1185">Reference proteome</keyword>
<proteinExistence type="predicted"/>
<evidence type="ECO:0000313" key="1">
    <source>
        <dbReference type="EMBL" id="KAF2181609.1"/>
    </source>
</evidence>
<organism evidence="1 2">
    <name type="scientific">Zopfia rhizophila CBS 207.26</name>
    <dbReference type="NCBI Taxonomy" id="1314779"/>
    <lineage>
        <taxon>Eukaryota</taxon>
        <taxon>Fungi</taxon>
        <taxon>Dikarya</taxon>
        <taxon>Ascomycota</taxon>
        <taxon>Pezizomycotina</taxon>
        <taxon>Dothideomycetes</taxon>
        <taxon>Dothideomycetes incertae sedis</taxon>
        <taxon>Zopfiaceae</taxon>
        <taxon>Zopfia</taxon>
    </lineage>
</organism>